<accession>A0A2S5KU47</accession>
<dbReference type="Pfam" id="PF00990">
    <property type="entry name" value="GGDEF"/>
    <property type="match status" value="1"/>
</dbReference>
<dbReference type="InterPro" id="IPR000160">
    <property type="entry name" value="GGDEF_dom"/>
</dbReference>
<dbReference type="PROSITE" id="PS50839">
    <property type="entry name" value="CHASE"/>
    <property type="match status" value="1"/>
</dbReference>
<name>A0A2S5KU47_9PROT</name>
<evidence type="ECO:0000256" key="2">
    <source>
        <dbReference type="ARBA" id="ARBA00022692"/>
    </source>
</evidence>
<keyword evidence="4 5" id="KW-0472">Membrane</keyword>
<feature type="transmembrane region" description="Helical" evidence="5">
    <location>
        <begin position="12"/>
        <end position="30"/>
    </location>
</feature>
<feature type="domain" description="GGDEF" evidence="7">
    <location>
        <begin position="387"/>
        <end position="521"/>
    </location>
</feature>
<evidence type="ECO:0000313" key="9">
    <source>
        <dbReference type="Proteomes" id="UP000238196"/>
    </source>
</evidence>
<dbReference type="Proteomes" id="UP000238196">
    <property type="component" value="Unassembled WGS sequence"/>
</dbReference>
<protein>
    <submittedName>
        <fullName evidence="8">Cyclic di-GMP signal transduction protein</fullName>
    </submittedName>
</protein>
<evidence type="ECO:0000256" key="5">
    <source>
        <dbReference type="SAM" id="Phobius"/>
    </source>
</evidence>
<evidence type="ECO:0000259" key="6">
    <source>
        <dbReference type="PROSITE" id="PS50839"/>
    </source>
</evidence>
<dbReference type="EMBL" id="PRLP01000017">
    <property type="protein sequence ID" value="PPC78185.1"/>
    <property type="molecule type" value="Genomic_DNA"/>
</dbReference>
<sequence>MISIPLQHWLRLVLVAVIGIGVSLGAYHYSLSLEQELVQREFVRLAELRAQRVQEAINQSAEVLQSFKGFFLSTQTVERDEFHRFVEAVLQNRPELLAVHWALKVDDDQRQAVEQELQAHQLAPLGIFDIATDARHPVRAPHRPEYFPIVYAEPAGMNSMVVGLDTFERPFNQDTIRMATRLDERAMTPPFILMQDPEGPRAVAIYQPVFFADRPTRTEAERWAALRGYVILMVRPNVLIDKISADGLILSMALFDNSGGVHTPIYPVAASMLPDSDKVVHFDLEVPGRSWILEIRSTAQTLNVHTAALQPLMLLLALLSLTVFLLVFLRRSYRDAQALAQANLGLVNRQQVLDEMAYSDALTGLPNRYALFEHLEDALEVQRKQGSWLALCVLDLDGFKEINDQFGHQAGDRVLKITAERIQHEVRNGDIAARLGGDEFVILLTHVERREVVEQIAQRLLQALSRPMQVSEVKAAVQVSSSIGVVWFDQADDAEQVVQQADKAMYRAKENGKDQVVFWGS</sequence>
<dbReference type="FunFam" id="3.30.70.270:FF:000001">
    <property type="entry name" value="Diguanylate cyclase domain protein"/>
    <property type="match status" value="1"/>
</dbReference>
<feature type="transmembrane region" description="Helical" evidence="5">
    <location>
        <begin position="308"/>
        <end position="329"/>
    </location>
</feature>
<keyword evidence="2 5" id="KW-0812">Transmembrane</keyword>
<evidence type="ECO:0000256" key="4">
    <source>
        <dbReference type="ARBA" id="ARBA00023136"/>
    </source>
</evidence>
<organism evidence="8 9">
    <name type="scientific">Proteobacteria bacterium 228</name>
    <dbReference type="NCBI Taxonomy" id="2083153"/>
    <lineage>
        <taxon>Bacteria</taxon>
        <taxon>Pseudomonadati</taxon>
        <taxon>Pseudomonadota</taxon>
    </lineage>
</organism>
<dbReference type="GO" id="GO:0003824">
    <property type="term" value="F:catalytic activity"/>
    <property type="evidence" value="ECO:0007669"/>
    <property type="project" value="UniProtKB-ARBA"/>
</dbReference>
<dbReference type="SMART" id="SM01079">
    <property type="entry name" value="CHASE"/>
    <property type="match status" value="1"/>
</dbReference>
<dbReference type="PROSITE" id="PS50887">
    <property type="entry name" value="GGDEF"/>
    <property type="match status" value="1"/>
</dbReference>
<dbReference type="Gene3D" id="3.30.450.350">
    <property type="entry name" value="CHASE domain"/>
    <property type="match status" value="1"/>
</dbReference>
<dbReference type="CDD" id="cd01949">
    <property type="entry name" value="GGDEF"/>
    <property type="match status" value="1"/>
</dbReference>
<dbReference type="InterPro" id="IPR043128">
    <property type="entry name" value="Rev_trsase/Diguanyl_cyclase"/>
</dbReference>
<dbReference type="SUPFAM" id="SSF55073">
    <property type="entry name" value="Nucleotide cyclase"/>
    <property type="match status" value="1"/>
</dbReference>
<evidence type="ECO:0000313" key="8">
    <source>
        <dbReference type="EMBL" id="PPC78185.1"/>
    </source>
</evidence>
<dbReference type="Pfam" id="PF03924">
    <property type="entry name" value="CHASE"/>
    <property type="match status" value="1"/>
</dbReference>
<dbReference type="Gene3D" id="3.30.70.270">
    <property type="match status" value="1"/>
</dbReference>
<reference evidence="8 9" key="1">
    <citation type="submission" date="2018-02" db="EMBL/GenBank/DDBJ databases">
        <title>novel marine gammaproteobacteria from coastal saline agro ecosystem.</title>
        <authorList>
            <person name="Krishnan R."/>
            <person name="Ramesh Kumar N."/>
        </authorList>
    </citation>
    <scope>NUCLEOTIDE SEQUENCE [LARGE SCALE GENOMIC DNA]</scope>
    <source>
        <strain evidence="8 9">228</strain>
    </source>
</reference>
<dbReference type="GO" id="GO:0007165">
    <property type="term" value="P:signal transduction"/>
    <property type="evidence" value="ECO:0007669"/>
    <property type="project" value="UniProtKB-ARBA"/>
</dbReference>
<comment type="caution">
    <text evidence="8">The sequence shown here is derived from an EMBL/GenBank/DDBJ whole genome shotgun (WGS) entry which is preliminary data.</text>
</comment>
<evidence type="ECO:0000256" key="1">
    <source>
        <dbReference type="ARBA" id="ARBA00004370"/>
    </source>
</evidence>
<dbReference type="InterPro" id="IPR006189">
    <property type="entry name" value="CHASE_dom"/>
</dbReference>
<dbReference type="InterPro" id="IPR052163">
    <property type="entry name" value="DGC-Regulatory_Protein"/>
</dbReference>
<feature type="domain" description="CHASE" evidence="6">
    <location>
        <begin position="73"/>
        <end position="244"/>
    </location>
</feature>
<evidence type="ECO:0000256" key="3">
    <source>
        <dbReference type="ARBA" id="ARBA00022989"/>
    </source>
</evidence>
<dbReference type="SMART" id="SM00267">
    <property type="entry name" value="GGDEF"/>
    <property type="match status" value="1"/>
</dbReference>
<dbReference type="InterPro" id="IPR042240">
    <property type="entry name" value="CHASE_sf"/>
</dbReference>
<dbReference type="InterPro" id="IPR029787">
    <property type="entry name" value="Nucleotide_cyclase"/>
</dbReference>
<dbReference type="PANTHER" id="PTHR46663">
    <property type="entry name" value="DIGUANYLATE CYCLASE DGCT-RELATED"/>
    <property type="match status" value="1"/>
</dbReference>
<dbReference type="GO" id="GO:0016020">
    <property type="term" value="C:membrane"/>
    <property type="evidence" value="ECO:0007669"/>
    <property type="project" value="UniProtKB-SubCell"/>
</dbReference>
<gene>
    <name evidence="8" type="ORF">C4K68_05980</name>
</gene>
<dbReference type="OrthoDB" id="9812260at2"/>
<comment type="subcellular location">
    <subcellularLocation>
        <location evidence="1">Membrane</location>
    </subcellularLocation>
</comment>
<evidence type="ECO:0000259" key="7">
    <source>
        <dbReference type="PROSITE" id="PS50887"/>
    </source>
</evidence>
<dbReference type="PANTHER" id="PTHR46663:SF2">
    <property type="entry name" value="GGDEF DOMAIN-CONTAINING PROTEIN"/>
    <property type="match status" value="1"/>
</dbReference>
<dbReference type="AlphaFoldDB" id="A0A2S5KU47"/>
<proteinExistence type="predicted"/>
<dbReference type="NCBIfam" id="TIGR00254">
    <property type="entry name" value="GGDEF"/>
    <property type="match status" value="1"/>
</dbReference>
<keyword evidence="3 5" id="KW-1133">Transmembrane helix</keyword>